<comment type="caution">
    <text evidence="6">The sequence shown here is derived from an EMBL/GenBank/DDBJ whole genome shotgun (WGS) entry which is preliminary data.</text>
</comment>
<organism evidence="6 7">
    <name type="scientific">Paramuricea clavata</name>
    <name type="common">Red gorgonian</name>
    <name type="synonym">Violescent sea-whip</name>
    <dbReference type="NCBI Taxonomy" id="317549"/>
    <lineage>
        <taxon>Eukaryota</taxon>
        <taxon>Metazoa</taxon>
        <taxon>Cnidaria</taxon>
        <taxon>Anthozoa</taxon>
        <taxon>Octocorallia</taxon>
        <taxon>Malacalcyonacea</taxon>
        <taxon>Plexauridae</taxon>
        <taxon>Paramuricea</taxon>
    </lineage>
</organism>
<feature type="compositionally biased region" description="Low complexity" evidence="4">
    <location>
        <begin position="182"/>
        <end position="199"/>
    </location>
</feature>
<dbReference type="GO" id="GO:0004100">
    <property type="term" value="F:chitin synthase activity"/>
    <property type="evidence" value="ECO:0007669"/>
    <property type="project" value="InterPro"/>
</dbReference>
<evidence type="ECO:0000256" key="3">
    <source>
        <dbReference type="ARBA" id="ARBA00023136"/>
    </source>
</evidence>
<feature type="transmembrane region" description="Helical" evidence="5">
    <location>
        <begin position="73"/>
        <end position="96"/>
    </location>
</feature>
<dbReference type="OrthoDB" id="370884at2759"/>
<evidence type="ECO:0000256" key="5">
    <source>
        <dbReference type="SAM" id="Phobius"/>
    </source>
</evidence>
<keyword evidence="7" id="KW-1185">Reference proteome</keyword>
<dbReference type="AlphaFoldDB" id="A0A7D9ENM7"/>
<feature type="compositionally biased region" description="Polar residues" evidence="4">
    <location>
        <begin position="633"/>
        <end position="658"/>
    </location>
</feature>
<dbReference type="SMART" id="SM00454">
    <property type="entry name" value="SAM"/>
    <property type="match status" value="2"/>
</dbReference>
<feature type="non-terminal residue" evidence="6">
    <location>
        <position position="658"/>
    </location>
</feature>
<feature type="region of interest" description="Disordered" evidence="4">
    <location>
        <begin position="1"/>
        <end position="20"/>
    </location>
</feature>
<comment type="subcellular location">
    <subcellularLocation>
        <location evidence="1">Membrane</location>
        <topology evidence="1">Multi-pass membrane protein</topology>
    </subcellularLocation>
</comment>
<dbReference type="PANTHER" id="PTHR22914:SF41">
    <property type="entry name" value="CHITIN SYNTHASE 7"/>
    <property type="match status" value="1"/>
</dbReference>
<dbReference type="GO" id="GO:0071944">
    <property type="term" value="C:cell periphery"/>
    <property type="evidence" value="ECO:0007669"/>
    <property type="project" value="TreeGrafter"/>
</dbReference>
<dbReference type="PROSITE" id="PS50105">
    <property type="entry name" value="SAM_DOMAIN"/>
    <property type="match status" value="2"/>
</dbReference>
<keyword evidence="3 5" id="KW-0472">Membrane</keyword>
<evidence type="ECO:0000256" key="2">
    <source>
        <dbReference type="ARBA" id="ARBA00022692"/>
    </source>
</evidence>
<dbReference type="Gene3D" id="1.10.150.50">
    <property type="entry name" value="Transcription Factor, Ets-1"/>
    <property type="match status" value="2"/>
</dbReference>
<dbReference type="InterPro" id="IPR001660">
    <property type="entry name" value="SAM"/>
</dbReference>
<feature type="transmembrane region" description="Helical" evidence="5">
    <location>
        <begin position="494"/>
        <end position="513"/>
    </location>
</feature>
<feature type="transmembrane region" description="Helical" evidence="5">
    <location>
        <begin position="525"/>
        <end position="547"/>
    </location>
</feature>
<dbReference type="InterPro" id="IPR004835">
    <property type="entry name" value="Chitin_synth"/>
</dbReference>
<sequence length="658" mass="74148">TTLRPTAPTQPTKQTKPTNAEDFALPTQINSDRFLFTKNIANFIFEDPFATDKTPIPTKHSNSTSSPKHEKSVFYELSVSAWYFYGLVAIFILTALCHPTEASCVVHGVWYLLCLPSGYLFLIIYSVCNLTDRSWGTRENKAKTDNEESLTKVMADKLKWMCRGCKDPVQEPAAEPVRPVNEISSTSESSTESDSPSPSRETEEAQGETSGESTKSESEVSSHASEGRSSSFGPQSPTSPHFPPPSKPIKSALKKTSRPSSPAPAAFRFPGDDDKRSVHFQAKLPTFKSHTPVGEWLKGKMKNYTANFEEHGYDDTSFICGMTDQDLIDIGIDTRGHRKELLREIEQLPMVELDNNVPDNVDKWLTDLGLHEYWLNFKTNSYDNPKALEDLKVMSPSDLNKLLHDELEVWKRGHVEKLTHAILKLQYPSTIERKIREARQDLSKVPTGRLKDDGDGTENDFWTKLRELRLLPESKAFGQYSELADKLSDLRNSVVLCLMVSNLVWIILIYTLTQKTELDVIDTNPLGLAFLIVFGFIIAIQFLTMLWHRVATLLHFLARAPFRAGATSLKGWAFNDGDLAPPPSEEELRKVREKRLRRSRKWRNSREILQSGEFDKSGEYERSGEHAPLINGSAGSSNRATASRSSYNPTSRMSPRPV</sequence>
<feature type="region of interest" description="Disordered" evidence="4">
    <location>
        <begin position="171"/>
        <end position="274"/>
    </location>
</feature>
<dbReference type="PANTHER" id="PTHR22914">
    <property type="entry name" value="CHITIN SYNTHASE"/>
    <property type="match status" value="1"/>
</dbReference>
<gene>
    <name evidence="6" type="ORF">PACLA_8A024491</name>
</gene>
<protein>
    <submittedName>
        <fullName evidence="6">Chitin synthase 6</fullName>
    </submittedName>
</protein>
<feature type="compositionally biased region" description="Low complexity" evidence="4">
    <location>
        <begin position="258"/>
        <end position="269"/>
    </location>
</feature>
<dbReference type="EMBL" id="CACRXK020007536">
    <property type="protein sequence ID" value="CAB4012508.1"/>
    <property type="molecule type" value="Genomic_DNA"/>
</dbReference>
<accession>A0A7D9ENM7</accession>
<name>A0A7D9ENM7_PARCT</name>
<keyword evidence="5" id="KW-1133">Transmembrane helix</keyword>
<evidence type="ECO:0000256" key="1">
    <source>
        <dbReference type="ARBA" id="ARBA00004141"/>
    </source>
</evidence>
<proteinExistence type="predicted"/>
<feature type="compositionally biased region" description="Basic and acidic residues" evidence="4">
    <location>
        <begin position="613"/>
        <end position="625"/>
    </location>
</feature>
<evidence type="ECO:0000256" key="4">
    <source>
        <dbReference type="SAM" id="MobiDB-lite"/>
    </source>
</evidence>
<feature type="transmembrane region" description="Helical" evidence="5">
    <location>
        <begin position="108"/>
        <end position="128"/>
    </location>
</feature>
<dbReference type="Pfam" id="PF00536">
    <property type="entry name" value="SAM_1"/>
    <property type="match status" value="1"/>
</dbReference>
<dbReference type="GO" id="GO:0006031">
    <property type="term" value="P:chitin biosynthetic process"/>
    <property type="evidence" value="ECO:0007669"/>
    <property type="project" value="TreeGrafter"/>
</dbReference>
<evidence type="ECO:0000313" key="7">
    <source>
        <dbReference type="Proteomes" id="UP001152795"/>
    </source>
</evidence>
<evidence type="ECO:0000313" key="6">
    <source>
        <dbReference type="EMBL" id="CAB4012508.1"/>
    </source>
</evidence>
<reference evidence="6" key="1">
    <citation type="submission" date="2020-04" db="EMBL/GenBank/DDBJ databases">
        <authorList>
            <person name="Alioto T."/>
            <person name="Alioto T."/>
            <person name="Gomez Garrido J."/>
        </authorList>
    </citation>
    <scope>NUCLEOTIDE SEQUENCE</scope>
    <source>
        <strain evidence="6">A484AB</strain>
    </source>
</reference>
<feature type="compositionally biased region" description="Low complexity" evidence="4">
    <location>
        <begin position="1"/>
        <end position="18"/>
    </location>
</feature>
<dbReference type="InterPro" id="IPR013761">
    <property type="entry name" value="SAM/pointed_sf"/>
</dbReference>
<dbReference type="GO" id="GO:0016020">
    <property type="term" value="C:membrane"/>
    <property type="evidence" value="ECO:0007669"/>
    <property type="project" value="UniProtKB-SubCell"/>
</dbReference>
<keyword evidence="2 5" id="KW-0812">Transmembrane</keyword>
<dbReference type="SUPFAM" id="SSF47769">
    <property type="entry name" value="SAM/Pointed domain"/>
    <property type="match status" value="2"/>
</dbReference>
<dbReference type="Proteomes" id="UP001152795">
    <property type="component" value="Unassembled WGS sequence"/>
</dbReference>
<feature type="region of interest" description="Disordered" evidence="4">
    <location>
        <begin position="613"/>
        <end position="658"/>
    </location>
</feature>